<dbReference type="RefSeq" id="WP_136571822.1">
    <property type="nucleotide sequence ID" value="NZ_STFG01000001.1"/>
</dbReference>
<evidence type="ECO:0000313" key="1">
    <source>
        <dbReference type="EMBL" id="THU05110.1"/>
    </source>
</evidence>
<dbReference type="Pfam" id="PF06296">
    <property type="entry name" value="RelE"/>
    <property type="match status" value="1"/>
</dbReference>
<dbReference type="OrthoDB" id="8607264at2"/>
<proteinExistence type="predicted"/>
<comment type="caution">
    <text evidence="1">The sequence shown here is derived from an EMBL/GenBank/DDBJ whole genome shotgun (WGS) entry which is preliminary data.</text>
</comment>
<dbReference type="Proteomes" id="UP000308917">
    <property type="component" value="Unassembled WGS sequence"/>
</dbReference>
<protein>
    <submittedName>
        <fullName evidence="1">Uncharacterized protein</fullName>
    </submittedName>
</protein>
<dbReference type="AlphaFoldDB" id="A0A4S8FC17"/>
<dbReference type="EMBL" id="STFG01000001">
    <property type="protein sequence ID" value="THU05110.1"/>
    <property type="molecule type" value="Genomic_DNA"/>
</dbReference>
<sequence>MTQSSQSVEPPRNPGRFKGDLWFFVFGFAKNVRANINETELDALQALAADLLQLTSPQLNKAVEDGSLQEICHDQ</sequence>
<gene>
    <name evidence="1" type="ORF">E9531_00730</name>
</gene>
<name>A0A4S8FC17_9BURK</name>
<keyword evidence="2" id="KW-1185">Reference proteome</keyword>
<dbReference type="InterPro" id="IPR009387">
    <property type="entry name" value="HigB-2"/>
</dbReference>
<organism evidence="1 2">
    <name type="scientific">Lampropedia puyangensis</name>
    <dbReference type="NCBI Taxonomy" id="1330072"/>
    <lineage>
        <taxon>Bacteria</taxon>
        <taxon>Pseudomonadati</taxon>
        <taxon>Pseudomonadota</taxon>
        <taxon>Betaproteobacteria</taxon>
        <taxon>Burkholderiales</taxon>
        <taxon>Comamonadaceae</taxon>
        <taxon>Lampropedia</taxon>
    </lineage>
</organism>
<reference evidence="1 2" key="1">
    <citation type="journal article" date="2015" name="Antonie Van Leeuwenhoek">
        <title>Lampropedia puyangensis sp. nov., isolated from symptomatic bark of Populus ? euramericana canker and emended description of Lampropedia hyalina (Ehrenberg 1832) Lee et al. 2004.</title>
        <authorList>
            <person name="Li Y."/>
            <person name="Wang T."/>
            <person name="Piao C.G."/>
            <person name="Wang L.F."/>
            <person name="Tian G.Z."/>
            <person name="Zhu T.H."/>
            <person name="Guo M.W."/>
        </authorList>
    </citation>
    <scope>NUCLEOTIDE SEQUENCE [LARGE SCALE GENOMIC DNA]</scope>
    <source>
        <strain evidence="1 2">2-bin</strain>
    </source>
</reference>
<accession>A0A4S8FC17</accession>
<evidence type="ECO:0000313" key="2">
    <source>
        <dbReference type="Proteomes" id="UP000308917"/>
    </source>
</evidence>